<protein>
    <recommendedName>
        <fullName evidence="4">Archaeal Type IV pilin N-terminal domain-containing protein</fullName>
    </recommendedName>
</protein>
<evidence type="ECO:0000256" key="1">
    <source>
        <dbReference type="SAM" id="Phobius"/>
    </source>
</evidence>
<dbReference type="EMBL" id="LHXT01000104">
    <property type="protein sequence ID" value="KXA96430.1"/>
    <property type="molecule type" value="Genomic_DNA"/>
</dbReference>
<keyword evidence="1" id="KW-0472">Membrane</keyword>
<keyword evidence="1" id="KW-0812">Transmembrane</keyword>
<accession>A0A656YXI9</accession>
<dbReference type="AlphaFoldDB" id="A0A656YXI9"/>
<dbReference type="Pfam" id="PF04021">
    <property type="entry name" value="Class_IIIsignal"/>
    <property type="match status" value="1"/>
</dbReference>
<dbReference type="Proteomes" id="UP000070257">
    <property type="component" value="Unassembled WGS sequence"/>
</dbReference>
<keyword evidence="3" id="KW-1185">Reference proteome</keyword>
<evidence type="ECO:0000313" key="2">
    <source>
        <dbReference type="EMBL" id="KXA96430.1"/>
    </source>
</evidence>
<evidence type="ECO:0000313" key="3">
    <source>
        <dbReference type="Proteomes" id="UP000070257"/>
    </source>
</evidence>
<comment type="caution">
    <text evidence="2">The sequence shown here is derived from an EMBL/GenBank/DDBJ whole genome shotgun (WGS) entry which is preliminary data.</text>
</comment>
<feature type="transmembrane region" description="Helical" evidence="1">
    <location>
        <begin position="12"/>
        <end position="33"/>
    </location>
</feature>
<evidence type="ECO:0008006" key="4">
    <source>
        <dbReference type="Google" id="ProtNLM"/>
    </source>
</evidence>
<sequence length="153" mass="16126">MITIKNEKGQGATEYLLMLAAVLVVAAAAIYYVTQAGGGYPAIGATPTPYDSDADGTKEAIAIEVTTGSIASRAWSYSIDLDPQNDTWSNGSESLDAPRVTLDNFTPGAYASDDSADNTFYVSLRHTDSGHIYFSNEPVTLEDDSDIASANSA</sequence>
<keyword evidence="1" id="KW-1133">Transmembrane helix</keyword>
<dbReference type="InterPro" id="IPR007166">
    <property type="entry name" value="Class3_signal_pept_motif"/>
</dbReference>
<gene>
    <name evidence="2" type="ORF">AKJ39_04630</name>
</gene>
<proteinExistence type="predicted"/>
<organism evidence="2 3">
    <name type="scientific">candidate division MSBL1 archaeon SCGC-AAA259J03</name>
    <dbReference type="NCBI Taxonomy" id="1698269"/>
    <lineage>
        <taxon>Archaea</taxon>
        <taxon>Methanobacteriati</taxon>
        <taxon>Methanobacteriota</taxon>
        <taxon>candidate division MSBL1</taxon>
    </lineage>
</organism>
<name>A0A656YXI9_9EURY</name>
<reference evidence="2 3" key="1">
    <citation type="journal article" date="2016" name="Sci. Rep.">
        <title>Metabolic traits of an uncultured archaeal lineage -MSBL1- from brine pools of the Red Sea.</title>
        <authorList>
            <person name="Mwirichia R."/>
            <person name="Alam I."/>
            <person name="Rashid M."/>
            <person name="Vinu M."/>
            <person name="Ba-Alawi W."/>
            <person name="Anthony Kamau A."/>
            <person name="Kamanda Ngugi D."/>
            <person name="Goker M."/>
            <person name="Klenk H.P."/>
            <person name="Bajic V."/>
            <person name="Stingl U."/>
        </authorList>
    </citation>
    <scope>NUCLEOTIDE SEQUENCE [LARGE SCALE GENOMIC DNA]</scope>
    <source>
        <strain evidence="2">SCGC-AAA259J03</strain>
    </source>
</reference>